<proteinExistence type="predicted"/>
<dbReference type="Proteomes" id="UP001283361">
    <property type="component" value="Unassembled WGS sequence"/>
</dbReference>
<organism evidence="2 3">
    <name type="scientific">Elysia crispata</name>
    <name type="common">lettuce slug</name>
    <dbReference type="NCBI Taxonomy" id="231223"/>
    <lineage>
        <taxon>Eukaryota</taxon>
        <taxon>Metazoa</taxon>
        <taxon>Spiralia</taxon>
        <taxon>Lophotrochozoa</taxon>
        <taxon>Mollusca</taxon>
        <taxon>Gastropoda</taxon>
        <taxon>Heterobranchia</taxon>
        <taxon>Euthyneura</taxon>
        <taxon>Panpulmonata</taxon>
        <taxon>Sacoglossa</taxon>
        <taxon>Placobranchoidea</taxon>
        <taxon>Plakobranchidae</taxon>
        <taxon>Elysia</taxon>
    </lineage>
</organism>
<feature type="compositionally biased region" description="Basic and acidic residues" evidence="1">
    <location>
        <begin position="28"/>
        <end position="37"/>
    </location>
</feature>
<evidence type="ECO:0000313" key="2">
    <source>
        <dbReference type="EMBL" id="KAK3740474.1"/>
    </source>
</evidence>
<feature type="region of interest" description="Disordered" evidence="1">
    <location>
        <begin position="1"/>
        <end position="37"/>
    </location>
</feature>
<reference evidence="2" key="1">
    <citation type="journal article" date="2023" name="G3 (Bethesda)">
        <title>A reference genome for the long-term kleptoplast-retaining sea slug Elysia crispata morphotype clarki.</title>
        <authorList>
            <person name="Eastman K.E."/>
            <person name="Pendleton A.L."/>
            <person name="Shaikh M.A."/>
            <person name="Suttiyut T."/>
            <person name="Ogas R."/>
            <person name="Tomko P."/>
            <person name="Gavelis G."/>
            <person name="Widhalm J.R."/>
            <person name="Wisecaver J.H."/>
        </authorList>
    </citation>
    <scope>NUCLEOTIDE SEQUENCE</scope>
    <source>
        <strain evidence="2">ECLA1</strain>
    </source>
</reference>
<evidence type="ECO:0000256" key="1">
    <source>
        <dbReference type="SAM" id="MobiDB-lite"/>
    </source>
</evidence>
<sequence length="89" mass="9413">MPPYPRAERGRRKSIINTSSPDNLSHARVGDGESDTRKNAGYIGRGGDCAGVSSVACKVEGLIFQYEEGGGASGFLTCESRTALLHLLV</sequence>
<dbReference type="AlphaFoldDB" id="A0AAE0YCC2"/>
<dbReference type="EMBL" id="JAWDGP010006468">
    <property type="protein sequence ID" value="KAK3740474.1"/>
    <property type="molecule type" value="Genomic_DNA"/>
</dbReference>
<accession>A0AAE0YCC2</accession>
<gene>
    <name evidence="2" type="ORF">RRG08_000461</name>
</gene>
<name>A0AAE0YCC2_9GAST</name>
<comment type="caution">
    <text evidence="2">The sequence shown here is derived from an EMBL/GenBank/DDBJ whole genome shotgun (WGS) entry which is preliminary data.</text>
</comment>
<protein>
    <submittedName>
        <fullName evidence="2">Uncharacterized protein</fullName>
    </submittedName>
</protein>
<keyword evidence="3" id="KW-1185">Reference proteome</keyword>
<evidence type="ECO:0000313" key="3">
    <source>
        <dbReference type="Proteomes" id="UP001283361"/>
    </source>
</evidence>